<accession>A0ABC9EUM2</accession>
<protein>
    <recommendedName>
        <fullName evidence="4">Glycosyltransferase</fullName>
        <ecNumber evidence="4">2.4.1.-</ecNumber>
    </recommendedName>
</protein>
<evidence type="ECO:0000256" key="4">
    <source>
        <dbReference type="RuleBase" id="RU362057"/>
    </source>
</evidence>
<evidence type="ECO:0000256" key="2">
    <source>
        <dbReference type="ARBA" id="ARBA00022679"/>
    </source>
</evidence>
<name>A0ABC9EUM2_9POAL</name>
<dbReference type="Proteomes" id="UP001497457">
    <property type="component" value="Chromosome 5rd"/>
</dbReference>
<dbReference type="PROSITE" id="PS00375">
    <property type="entry name" value="UDPGT"/>
    <property type="match status" value="1"/>
</dbReference>
<dbReference type="EMBL" id="OZ075115">
    <property type="protein sequence ID" value="CAL5063357.1"/>
    <property type="molecule type" value="Genomic_DNA"/>
</dbReference>
<dbReference type="AlphaFoldDB" id="A0ABC9EUM2"/>
<dbReference type="EC" id="2.4.1.-" evidence="4"/>
<evidence type="ECO:0000256" key="1">
    <source>
        <dbReference type="ARBA" id="ARBA00009995"/>
    </source>
</evidence>
<evidence type="ECO:0000256" key="3">
    <source>
        <dbReference type="RuleBase" id="RU003718"/>
    </source>
</evidence>
<dbReference type="Gene3D" id="3.40.50.2000">
    <property type="entry name" value="Glycogen Phosphorylase B"/>
    <property type="match status" value="2"/>
</dbReference>
<keyword evidence="3" id="KW-0328">Glycosyltransferase</keyword>
<dbReference type="SUPFAM" id="SSF53756">
    <property type="entry name" value="UDP-Glycosyltransferase/glycogen phosphorylase"/>
    <property type="match status" value="1"/>
</dbReference>
<keyword evidence="6" id="KW-1185">Reference proteome</keyword>
<dbReference type="PANTHER" id="PTHR11926:SF1265">
    <property type="entry name" value="GLYCOSYLTRANSFERASE"/>
    <property type="match status" value="1"/>
</dbReference>
<dbReference type="GO" id="GO:0016757">
    <property type="term" value="F:glycosyltransferase activity"/>
    <property type="evidence" value="ECO:0007669"/>
    <property type="project" value="UniProtKB-KW"/>
</dbReference>
<proteinExistence type="inferred from homology"/>
<sequence length="472" mass="51203">MVKFSDHRIHILVLPYPSQGHINPLFQFAKLLAGHGGGVRCTLAVTRFVAASSATRPPATTATGSSVHLAVFSDGCDDVGPDGVGGHRGPYFDRLNAAGPDSVDALLRAESELGRPVHVVVYDAFLPWAQGVARRHGAACAAFFTQTCAVDVLYTHLRAGRIPAPPLIREEELPTELDGLPARLELADLPTFMVDKNRPPGLLELLMNQFEGLDTVDHVLVNSFYDLEPQEADYLASTLGAKTVGPTLPSVYLDNRLPNDDASCGIHLHIPKTSESKAWLDAHPSLSVVYVSFGSLASLSSKQMAEIAEGLHNSGKPFLWVVRAKETSKLPANFADKVKGKGLIVPWCSQLEVLAHPSVGCFVTHCGWNSTLEAISAGVPIVAMPHWSDQPTNAKYVQDVWRVGVRVLPDSGGVMRREEIEVCVRQVMEGEMQKEFKMRALEWSNKAKKAMGKGGSSDINISDFLSKLGHHK</sequence>
<dbReference type="Pfam" id="PF00201">
    <property type="entry name" value="UDPGT"/>
    <property type="match status" value="1"/>
</dbReference>
<evidence type="ECO:0000313" key="6">
    <source>
        <dbReference type="Proteomes" id="UP001497457"/>
    </source>
</evidence>
<dbReference type="FunFam" id="3.40.50.2000:FF:000237">
    <property type="entry name" value="Glycosyltransferase"/>
    <property type="match status" value="1"/>
</dbReference>
<evidence type="ECO:0000313" key="5">
    <source>
        <dbReference type="EMBL" id="CAL5063357.1"/>
    </source>
</evidence>
<organism evidence="5 6">
    <name type="scientific">Urochloa decumbens</name>
    <dbReference type="NCBI Taxonomy" id="240449"/>
    <lineage>
        <taxon>Eukaryota</taxon>
        <taxon>Viridiplantae</taxon>
        <taxon>Streptophyta</taxon>
        <taxon>Embryophyta</taxon>
        <taxon>Tracheophyta</taxon>
        <taxon>Spermatophyta</taxon>
        <taxon>Magnoliopsida</taxon>
        <taxon>Liliopsida</taxon>
        <taxon>Poales</taxon>
        <taxon>Poaceae</taxon>
        <taxon>PACMAD clade</taxon>
        <taxon>Panicoideae</taxon>
        <taxon>Panicodae</taxon>
        <taxon>Paniceae</taxon>
        <taxon>Melinidinae</taxon>
        <taxon>Urochloa</taxon>
    </lineage>
</organism>
<dbReference type="InterPro" id="IPR002213">
    <property type="entry name" value="UDP_glucos_trans"/>
</dbReference>
<reference evidence="6" key="1">
    <citation type="submission" date="2024-06" db="EMBL/GenBank/DDBJ databases">
        <authorList>
            <person name="Ryan C."/>
        </authorList>
    </citation>
    <scope>NUCLEOTIDE SEQUENCE [LARGE SCALE GENOMIC DNA]</scope>
</reference>
<dbReference type="InterPro" id="IPR035595">
    <property type="entry name" value="UDP_glycos_trans_CS"/>
</dbReference>
<reference evidence="5 6" key="2">
    <citation type="submission" date="2024-10" db="EMBL/GenBank/DDBJ databases">
        <authorList>
            <person name="Ryan C."/>
        </authorList>
    </citation>
    <scope>NUCLEOTIDE SEQUENCE [LARGE SCALE GENOMIC DNA]</scope>
</reference>
<dbReference type="PANTHER" id="PTHR11926">
    <property type="entry name" value="GLUCOSYL/GLUCURONOSYL TRANSFERASES"/>
    <property type="match status" value="1"/>
</dbReference>
<dbReference type="CDD" id="cd03784">
    <property type="entry name" value="GT1_Gtf-like"/>
    <property type="match status" value="1"/>
</dbReference>
<dbReference type="FunFam" id="3.40.50.2000:FF:000377">
    <property type="entry name" value="Glycosyltransferase"/>
    <property type="match status" value="1"/>
</dbReference>
<keyword evidence="2 3" id="KW-0808">Transferase</keyword>
<comment type="similarity">
    <text evidence="1 3">Belongs to the UDP-glycosyltransferase family.</text>
</comment>
<gene>
    <name evidence="5" type="ORF">URODEC1_LOCUS98849</name>
</gene>